<dbReference type="InterPro" id="IPR005094">
    <property type="entry name" value="Endonuclease_MobA/VirD2"/>
</dbReference>
<keyword evidence="1" id="KW-0175">Coiled coil</keyword>
<feature type="domain" description="MobA/VirD2-like nuclease" evidence="2">
    <location>
        <begin position="19"/>
        <end position="151"/>
    </location>
</feature>
<accession>A0A174CV95</accession>
<evidence type="ECO:0000259" key="2">
    <source>
        <dbReference type="Pfam" id="PF03432"/>
    </source>
</evidence>
<sequence length="459" mass="53389">MAVTKIHGIKTTVDKTIEYICNPDKTDQNLYISSFACSPETAVLDFKYTLDHTHDCRDPHNTNKAFHLIQAFSPGEVSYEEAHQIGKELADRLLEGKYSYVLTTHTDKGHVHNHLIFCSADNITFSHYHDCKKNYWKIRNLSDTLCQEHNLSTIMPDGKKGMKYNEWAANKSESNKKAELRKDINQTIRIVSTYSEFLAFMEAKGYEIKNAEFGENSRKYITFRSPDMSHPVRGSAKSLGKNFTKERIKERINNKLHRTTVPSVRNKLIDTNTPNIAGNIGLQKWANKENLKIVSAEYNKMFTHNLHNFSELEDRIALLHMQQKEVNTSVVSLESQIRHLREMLKYAEQYQKNKIYDDHYKSSKDPDRYFRKYESQIILFAGAEHILQENGMDLKHLNSNKLQEQIADLISRKESLNTQYVSFKQEIKELELIHQNLSKYLKPDDPEIEKSSHNKLPSL</sequence>
<dbReference type="AlphaFoldDB" id="A0A174CV95"/>
<proteinExistence type="predicted"/>
<reference evidence="3 4" key="1">
    <citation type="submission" date="2015-09" db="EMBL/GenBank/DDBJ databases">
        <authorList>
            <consortium name="Pathogen Informatics"/>
        </authorList>
    </citation>
    <scope>NUCLEOTIDE SEQUENCE [LARGE SCALE GENOMIC DNA]</scope>
    <source>
        <strain evidence="3 4">2789STDY5608837</strain>
    </source>
</reference>
<gene>
    <name evidence="3" type="ORF">ERS852394_01596</name>
</gene>
<evidence type="ECO:0000256" key="1">
    <source>
        <dbReference type="SAM" id="Coils"/>
    </source>
</evidence>
<evidence type="ECO:0000313" key="3">
    <source>
        <dbReference type="EMBL" id="CUO16019.1"/>
    </source>
</evidence>
<name>A0A174CV95_9FIRM</name>
<protein>
    <submittedName>
        <fullName evidence="3">Relaxase/Mobilisation nuclease domain</fullName>
    </submittedName>
</protein>
<dbReference type="EMBL" id="CYZD01000006">
    <property type="protein sequence ID" value="CUO16019.1"/>
    <property type="molecule type" value="Genomic_DNA"/>
</dbReference>
<organism evidence="3 4">
    <name type="scientific">Blautia obeum</name>
    <dbReference type="NCBI Taxonomy" id="40520"/>
    <lineage>
        <taxon>Bacteria</taxon>
        <taxon>Bacillati</taxon>
        <taxon>Bacillota</taxon>
        <taxon>Clostridia</taxon>
        <taxon>Lachnospirales</taxon>
        <taxon>Lachnospiraceae</taxon>
        <taxon>Blautia</taxon>
    </lineage>
</organism>
<feature type="coiled-coil region" evidence="1">
    <location>
        <begin position="399"/>
        <end position="433"/>
    </location>
</feature>
<evidence type="ECO:0000313" key="4">
    <source>
        <dbReference type="Proteomes" id="UP000095409"/>
    </source>
</evidence>
<dbReference type="Pfam" id="PF03432">
    <property type="entry name" value="Relaxase"/>
    <property type="match status" value="1"/>
</dbReference>
<dbReference type="Proteomes" id="UP000095409">
    <property type="component" value="Unassembled WGS sequence"/>
</dbReference>
<dbReference type="RefSeq" id="WP_055066038.1">
    <property type="nucleotide sequence ID" value="NZ_CAXTZU010000009.1"/>
</dbReference>